<comment type="caution">
    <text evidence="1">The sequence shown here is derived from an EMBL/GenBank/DDBJ whole genome shotgun (WGS) entry which is preliminary data.</text>
</comment>
<dbReference type="EMBL" id="BDOQ01000007">
    <property type="protein sequence ID" value="GBG14440.1"/>
    <property type="molecule type" value="Genomic_DNA"/>
</dbReference>
<reference evidence="1 2" key="1">
    <citation type="journal article" date="2018" name="Environ. Microbiol.">
        <title>Isolation and genomic characterization of Novimethylophilus kurashikiensis gen. nov. sp. nov., a new lanthanide-dependent methylotrophic species of Methylophilaceae.</title>
        <authorList>
            <person name="Lv H."/>
            <person name="Sahin N."/>
            <person name="Tani A."/>
        </authorList>
    </citation>
    <scope>NUCLEOTIDE SEQUENCE [LARGE SCALE GENOMIC DNA]</scope>
    <source>
        <strain evidence="1 2">La2-4</strain>
    </source>
</reference>
<gene>
    <name evidence="1" type="ORF">NMK_2039</name>
</gene>
<keyword evidence="2" id="KW-1185">Reference proteome</keyword>
<dbReference type="InterPro" id="IPR005358">
    <property type="entry name" value="Puta_zinc/iron-chelating_dom"/>
</dbReference>
<sequence length="189" mass="21195">MKENKVEKAIRIYRTIDEARALSFPMISTGEATAIQWELSHIVNDQSSTSAKVAKLLTLTDRIVKIPKEFSVCSQKCSHCCHIPVSISGVEADLLAETSGREIKKRGGLFLNKYSPCPFLRKNECSVYDVRPLVCRAHFAFDDPQYCKAQTVPHATYTVASNGFLGKVMKAIDYLNQDKRAGDIRAFFK</sequence>
<dbReference type="AlphaFoldDB" id="A0A2R5F867"/>
<accession>A0A2R5F867</accession>
<dbReference type="Proteomes" id="UP000245081">
    <property type="component" value="Unassembled WGS sequence"/>
</dbReference>
<name>A0A2R5F867_9PROT</name>
<protein>
    <submittedName>
        <fullName evidence="1">Uncharacterized protein</fullName>
    </submittedName>
</protein>
<proteinExistence type="predicted"/>
<dbReference type="Pfam" id="PF03692">
    <property type="entry name" value="CxxCxxCC"/>
    <property type="match status" value="1"/>
</dbReference>
<evidence type="ECO:0000313" key="1">
    <source>
        <dbReference type="EMBL" id="GBG14440.1"/>
    </source>
</evidence>
<evidence type="ECO:0000313" key="2">
    <source>
        <dbReference type="Proteomes" id="UP000245081"/>
    </source>
</evidence>
<organism evidence="1 2">
    <name type="scientific">Novimethylophilus kurashikiensis</name>
    <dbReference type="NCBI Taxonomy" id="1825523"/>
    <lineage>
        <taxon>Bacteria</taxon>
        <taxon>Pseudomonadati</taxon>
        <taxon>Pseudomonadota</taxon>
        <taxon>Betaproteobacteria</taxon>
        <taxon>Nitrosomonadales</taxon>
        <taxon>Methylophilaceae</taxon>
        <taxon>Novimethylophilus</taxon>
    </lineage>
</organism>